<evidence type="ECO:0000313" key="1">
    <source>
        <dbReference type="EMBL" id="MFC0318739.1"/>
    </source>
</evidence>
<evidence type="ECO:0000313" key="2">
    <source>
        <dbReference type="Proteomes" id="UP001589774"/>
    </source>
</evidence>
<comment type="caution">
    <text evidence="1">The sequence shown here is derived from an EMBL/GenBank/DDBJ whole genome shotgun (WGS) entry which is preliminary data.</text>
</comment>
<dbReference type="Proteomes" id="UP001589774">
    <property type="component" value="Unassembled WGS sequence"/>
</dbReference>
<sequence length="116" mass="13130">MAKRRAKRIADRRIKGKISEEERLLLTLIAGVIAQIAIREIDIAEEIEINSEPLNKQGAKVIFALTYLRDPSLLSLFNVTDIPIVVCTYKDKTTNEIQQTLSPLASIFYMNDLLTI</sequence>
<organism evidence="1 2">
    <name type="scientific">Olivibacter oleidegradans</name>
    <dbReference type="NCBI Taxonomy" id="760123"/>
    <lineage>
        <taxon>Bacteria</taxon>
        <taxon>Pseudomonadati</taxon>
        <taxon>Bacteroidota</taxon>
        <taxon>Sphingobacteriia</taxon>
        <taxon>Sphingobacteriales</taxon>
        <taxon>Sphingobacteriaceae</taxon>
        <taxon>Olivibacter</taxon>
    </lineage>
</organism>
<reference evidence="1 2" key="1">
    <citation type="submission" date="2024-09" db="EMBL/GenBank/DDBJ databases">
        <authorList>
            <person name="Sun Q."/>
            <person name="Mori K."/>
        </authorList>
    </citation>
    <scope>NUCLEOTIDE SEQUENCE [LARGE SCALE GENOMIC DNA]</scope>
    <source>
        <strain evidence="1 2">CCM 7765</strain>
    </source>
</reference>
<proteinExistence type="predicted"/>
<protein>
    <submittedName>
        <fullName evidence="1">Uncharacterized protein</fullName>
    </submittedName>
</protein>
<dbReference type="RefSeq" id="WP_130857290.1">
    <property type="nucleotide sequence ID" value="NZ_JBHLWO010000002.1"/>
</dbReference>
<dbReference type="EMBL" id="JBHLWO010000002">
    <property type="protein sequence ID" value="MFC0318739.1"/>
    <property type="molecule type" value="Genomic_DNA"/>
</dbReference>
<name>A0ABV6HIM2_9SPHI</name>
<keyword evidence="2" id="KW-1185">Reference proteome</keyword>
<gene>
    <name evidence="1" type="ORF">ACFFI0_10480</name>
</gene>
<accession>A0ABV6HIM2</accession>